<evidence type="ECO:0000313" key="3">
    <source>
        <dbReference type="Proteomes" id="UP001642487"/>
    </source>
</evidence>
<gene>
    <name evidence="2" type="ORF">CITCOLO1_LOCUS14814</name>
</gene>
<protein>
    <submittedName>
        <fullName evidence="2">Uncharacterized protein</fullName>
    </submittedName>
</protein>
<evidence type="ECO:0000256" key="1">
    <source>
        <dbReference type="SAM" id="MobiDB-lite"/>
    </source>
</evidence>
<dbReference type="Proteomes" id="UP001642487">
    <property type="component" value="Chromosome 5"/>
</dbReference>
<accession>A0ABP0YQL4</accession>
<keyword evidence="3" id="KW-1185">Reference proteome</keyword>
<dbReference type="EMBL" id="OZ021739">
    <property type="protein sequence ID" value="CAK9322659.1"/>
    <property type="molecule type" value="Genomic_DNA"/>
</dbReference>
<feature type="region of interest" description="Disordered" evidence="1">
    <location>
        <begin position="164"/>
        <end position="187"/>
    </location>
</feature>
<sequence>MMGPAHVPCVTPNLISKAYERQHPIISHLLLPSNLSFTVPPPPPSIYTQHSRAPQTQIPHFLFQPSYSSFVPFQWRWLSSLLSCSSPSLLFPCFRPLSWPAVVVETGTHMDQGASNPSNAQIDVPLDAEKHSTTSHACSSAKSAAGSACVCRLATMETKPFALATTTGRQRKEDPNALKKNPNSFSC</sequence>
<name>A0ABP0YQL4_9ROSI</name>
<organism evidence="2 3">
    <name type="scientific">Citrullus colocynthis</name>
    <name type="common">colocynth</name>
    <dbReference type="NCBI Taxonomy" id="252529"/>
    <lineage>
        <taxon>Eukaryota</taxon>
        <taxon>Viridiplantae</taxon>
        <taxon>Streptophyta</taxon>
        <taxon>Embryophyta</taxon>
        <taxon>Tracheophyta</taxon>
        <taxon>Spermatophyta</taxon>
        <taxon>Magnoliopsida</taxon>
        <taxon>eudicotyledons</taxon>
        <taxon>Gunneridae</taxon>
        <taxon>Pentapetalae</taxon>
        <taxon>rosids</taxon>
        <taxon>fabids</taxon>
        <taxon>Cucurbitales</taxon>
        <taxon>Cucurbitaceae</taxon>
        <taxon>Benincaseae</taxon>
        <taxon>Citrullus</taxon>
    </lineage>
</organism>
<reference evidence="2 3" key="1">
    <citation type="submission" date="2024-03" db="EMBL/GenBank/DDBJ databases">
        <authorList>
            <person name="Gkanogiannis A."/>
            <person name="Becerra Lopez-Lavalle L."/>
        </authorList>
    </citation>
    <scope>NUCLEOTIDE SEQUENCE [LARGE SCALE GENOMIC DNA]</scope>
</reference>
<evidence type="ECO:0000313" key="2">
    <source>
        <dbReference type="EMBL" id="CAK9322659.1"/>
    </source>
</evidence>
<proteinExistence type="predicted"/>